<sequence length="101" mass="11172">MYFQSCCMVQSHGKSQSLSALSLMSFKEGVSGGFSKSSGQTLYPIQHSTAKQAQPKYQHRSSAKDGAGLVMFKGCRIQPFLRLQCNGHRSDVEKRGRPKET</sequence>
<name>A0A9D4KTG9_DREPO</name>
<dbReference type="Proteomes" id="UP000828390">
    <property type="component" value="Unassembled WGS sequence"/>
</dbReference>
<dbReference type="AlphaFoldDB" id="A0A9D4KTG9"/>
<evidence type="ECO:0000313" key="2">
    <source>
        <dbReference type="Proteomes" id="UP000828390"/>
    </source>
</evidence>
<reference evidence="1" key="2">
    <citation type="submission" date="2020-11" db="EMBL/GenBank/DDBJ databases">
        <authorList>
            <person name="McCartney M.A."/>
            <person name="Auch B."/>
            <person name="Kono T."/>
            <person name="Mallez S."/>
            <person name="Becker A."/>
            <person name="Gohl D.M."/>
            <person name="Silverstein K.A.T."/>
            <person name="Koren S."/>
            <person name="Bechman K.B."/>
            <person name="Herman A."/>
            <person name="Abrahante J.E."/>
            <person name="Garbe J."/>
        </authorList>
    </citation>
    <scope>NUCLEOTIDE SEQUENCE</scope>
    <source>
        <strain evidence="1">Duluth1</strain>
        <tissue evidence="1">Whole animal</tissue>
    </source>
</reference>
<protein>
    <submittedName>
        <fullName evidence="1">Uncharacterized protein</fullName>
    </submittedName>
</protein>
<proteinExistence type="predicted"/>
<evidence type="ECO:0000313" key="1">
    <source>
        <dbReference type="EMBL" id="KAH3845780.1"/>
    </source>
</evidence>
<dbReference type="EMBL" id="JAIWYP010000003">
    <property type="protein sequence ID" value="KAH3845780.1"/>
    <property type="molecule type" value="Genomic_DNA"/>
</dbReference>
<accession>A0A9D4KTG9</accession>
<organism evidence="1 2">
    <name type="scientific">Dreissena polymorpha</name>
    <name type="common">Zebra mussel</name>
    <name type="synonym">Mytilus polymorpha</name>
    <dbReference type="NCBI Taxonomy" id="45954"/>
    <lineage>
        <taxon>Eukaryota</taxon>
        <taxon>Metazoa</taxon>
        <taxon>Spiralia</taxon>
        <taxon>Lophotrochozoa</taxon>
        <taxon>Mollusca</taxon>
        <taxon>Bivalvia</taxon>
        <taxon>Autobranchia</taxon>
        <taxon>Heteroconchia</taxon>
        <taxon>Euheterodonta</taxon>
        <taxon>Imparidentia</taxon>
        <taxon>Neoheterodontei</taxon>
        <taxon>Myida</taxon>
        <taxon>Dreissenoidea</taxon>
        <taxon>Dreissenidae</taxon>
        <taxon>Dreissena</taxon>
    </lineage>
</organism>
<keyword evidence="2" id="KW-1185">Reference proteome</keyword>
<comment type="caution">
    <text evidence="1">The sequence shown here is derived from an EMBL/GenBank/DDBJ whole genome shotgun (WGS) entry which is preliminary data.</text>
</comment>
<gene>
    <name evidence="1" type="ORF">DPMN_088068</name>
</gene>
<reference evidence="1" key="1">
    <citation type="journal article" date="2019" name="bioRxiv">
        <title>The Genome of the Zebra Mussel, Dreissena polymorpha: A Resource for Invasive Species Research.</title>
        <authorList>
            <person name="McCartney M.A."/>
            <person name="Auch B."/>
            <person name="Kono T."/>
            <person name="Mallez S."/>
            <person name="Zhang Y."/>
            <person name="Obille A."/>
            <person name="Becker A."/>
            <person name="Abrahante J.E."/>
            <person name="Garbe J."/>
            <person name="Badalamenti J.P."/>
            <person name="Herman A."/>
            <person name="Mangelson H."/>
            <person name="Liachko I."/>
            <person name="Sullivan S."/>
            <person name="Sone E.D."/>
            <person name="Koren S."/>
            <person name="Silverstein K.A.T."/>
            <person name="Beckman K.B."/>
            <person name="Gohl D.M."/>
        </authorList>
    </citation>
    <scope>NUCLEOTIDE SEQUENCE</scope>
    <source>
        <strain evidence="1">Duluth1</strain>
        <tissue evidence="1">Whole animal</tissue>
    </source>
</reference>